<feature type="transmembrane region" description="Helical" evidence="2">
    <location>
        <begin position="271"/>
        <end position="290"/>
    </location>
</feature>
<feature type="transmembrane region" description="Helical" evidence="2">
    <location>
        <begin position="138"/>
        <end position="158"/>
    </location>
</feature>
<evidence type="ECO:0000313" key="3">
    <source>
        <dbReference type="EMBL" id="PWK07013.1"/>
    </source>
</evidence>
<dbReference type="InterPro" id="IPR019286">
    <property type="entry name" value="DUF2339_TM"/>
</dbReference>
<feature type="transmembrane region" description="Helical" evidence="2">
    <location>
        <begin position="113"/>
        <end position="132"/>
    </location>
</feature>
<feature type="transmembrane region" description="Helical" evidence="2">
    <location>
        <begin position="296"/>
        <end position="315"/>
    </location>
</feature>
<organism evidence="3 4">
    <name type="scientific">Tumebacillus permanentifrigoris</name>
    <dbReference type="NCBI Taxonomy" id="378543"/>
    <lineage>
        <taxon>Bacteria</taxon>
        <taxon>Bacillati</taxon>
        <taxon>Bacillota</taxon>
        <taxon>Bacilli</taxon>
        <taxon>Bacillales</taxon>
        <taxon>Alicyclobacillaceae</taxon>
        <taxon>Tumebacillus</taxon>
    </lineage>
</organism>
<comment type="caution">
    <text evidence="3">The sequence shown here is derived from an EMBL/GenBank/DDBJ whole genome shotgun (WGS) entry which is preliminary data.</text>
</comment>
<accession>A0A316D455</accession>
<feature type="transmembrane region" description="Helical" evidence="2">
    <location>
        <begin position="399"/>
        <end position="417"/>
    </location>
</feature>
<dbReference type="AlphaFoldDB" id="A0A316D455"/>
<proteinExistence type="predicted"/>
<protein>
    <submittedName>
        <fullName evidence="3">Putative membrane protein DUF2339</fullName>
    </submittedName>
</protein>
<feature type="transmembrane region" description="Helical" evidence="2">
    <location>
        <begin position="223"/>
        <end position="239"/>
    </location>
</feature>
<sequence length="598" mass="66510">MEESLQNRVEKLEAQVKQQAETLDELTQQLKSLQASIPQHPSIKEEDSKEEVSDREFPPAWPIVTLSTRMEWSTPTDATDTTDATTEESPKVAVVHQTEAVETDWEHLLVRVWLPRIFIIVLLIGLLYGFIAAANAGLLIPELRCLIGVALGALLLLLGERQLRAGRTALGQVLLGGSISALVITTFSAHMLYDLISTTPAFALQVLWIAGGVLLAERHRSQALAILASLGGYLVPFLVKDTHPNTTFFVSYEVLLAAAFLWLSTYRSYHVHYLTTSVLFHVTMFIFFMGTHEDQLLMAAGIGVHHLILLSLLLTGRPLSQLLQVGLVFSTAALTMAWWFGLLHDDSKTLYTNGLLGFAILYFALFLLYRQDRQVRAPLFFSIAALSTMFYLLNQFSEAGDAAVALMVEAVCSLWVAYSVRNTWQKAVGVFILFIGGCMAIYEPIREIFATPTLDWIVLLVGLAVYGWLERRDVAESAPNTASYTLYRALSVLLAGLLLVFMTQVTDVLSRGLDRDGQHMAISFLWMFYALGVIVFGFLKKSRYVRLGGVIMLFLTLGKLVLVDLPIVSMMVRAFLMIAIGALGLLISRLFYTKNTRS</sequence>
<dbReference type="Pfam" id="PF10101">
    <property type="entry name" value="DUF2339"/>
    <property type="match status" value="1"/>
</dbReference>
<gene>
    <name evidence="3" type="ORF">C7459_11883</name>
</gene>
<feature type="transmembrane region" description="Helical" evidence="2">
    <location>
        <begin position="448"/>
        <end position="469"/>
    </location>
</feature>
<dbReference type="PANTHER" id="PTHR38434:SF1">
    <property type="entry name" value="BLL2549 PROTEIN"/>
    <property type="match status" value="1"/>
</dbReference>
<evidence type="ECO:0000313" key="4">
    <source>
        <dbReference type="Proteomes" id="UP000245634"/>
    </source>
</evidence>
<keyword evidence="2" id="KW-1133">Transmembrane helix</keyword>
<feature type="transmembrane region" description="Helical" evidence="2">
    <location>
        <begin position="481"/>
        <end position="501"/>
    </location>
</feature>
<feature type="transmembrane region" description="Helical" evidence="2">
    <location>
        <begin position="245"/>
        <end position="264"/>
    </location>
</feature>
<feature type="transmembrane region" description="Helical" evidence="2">
    <location>
        <begin position="521"/>
        <end position="539"/>
    </location>
</feature>
<dbReference type="RefSeq" id="WP_109690750.1">
    <property type="nucleotide sequence ID" value="NZ_QGGL01000018.1"/>
</dbReference>
<evidence type="ECO:0000256" key="1">
    <source>
        <dbReference type="SAM" id="MobiDB-lite"/>
    </source>
</evidence>
<evidence type="ECO:0000256" key="2">
    <source>
        <dbReference type="SAM" id="Phobius"/>
    </source>
</evidence>
<feature type="transmembrane region" description="Helical" evidence="2">
    <location>
        <begin position="544"/>
        <end position="562"/>
    </location>
</feature>
<dbReference type="OrthoDB" id="1805246at2"/>
<feature type="transmembrane region" description="Helical" evidence="2">
    <location>
        <begin position="170"/>
        <end position="193"/>
    </location>
</feature>
<feature type="region of interest" description="Disordered" evidence="1">
    <location>
        <begin position="31"/>
        <end position="54"/>
    </location>
</feature>
<feature type="transmembrane region" description="Helical" evidence="2">
    <location>
        <begin position="199"/>
        <end position="216"/>
    </location>
</feature>
<reference evidence="3 4" key="1">
    <citation type="submission" date="2018-05" db="EMBL/GenBank/DDBJ databases">
        <title>Genomic Encyclopedia of Type Strains, Phase IV (KMG-IV): sequencing the most valuable type-strain genomes for metagenomic binning, comparative biology and taxonomic classification.</title>
        <authorList>
            <person name="Goeker M."/>
        </authorList>
    </citation>
    <scope>NUCLEOTIDE SEQUENCE [LARGE SCALE GENOMIC DNA]</scope>
    <source>
        <strain evidence="3 4">DSM 18773</strain>
    </source>
</reference>
<dbReference type="Proteomes" id="UP000245634">
    <property type="component" value="Unassembled WGS sequence"/>
</dbReference>
<dbReference type="PANTHER" id="PTHR38434">
    <property type="entry name" value="BLL2549 PROTEIN"/>
    <property type="match status" value="1"/>
</dbReference>
<feature type="transmembrane region" description="Helical" evidence="2">
    <location>
        <begin position="322"/>
        <end position="344"/>
    </location>
</feature>
<feature type="transmembrane region" description="Helical" evidence="2">
    <location>
        <begin position="350"/>
        <end position="368"/>
    </location>
</feature>
<dbReference type="EMBL" id="QGGL01000018">
    <property type="protein sequence ID" value="PWK07013.1"/>
    <property type="molecule type" value="Genomic_DNA"/>
</dbReference>
<feature type="transmembrane region" description="Helical" evidence="2">
    <location>
        <begin position="424"/>
        <end position="442"/>
    </location>
</feature>
<keyword evidence="2" id="KW-0472">Membrane</keyword>
<feature type="transmembrane region" description="Helical" evidence="2">
    <location>
        <begin position="375"/>
        <end position="393"/>
    </location>
</feature>
<name>A0A316D455_9BACL</name>
<feature type="transmembrane region" description="Helical" evidence="2">
    <location>
        <begin position="574"/>
        <end position="592"/>
    </location>
</feature>
<keyword evidence="4" id="KW-1185">Reference proteome</keyword>
<keyword evidence="2" id="KW-0812">Transmembrane</keyword>
<feature type="compositionally biased region" description="Basic and acidic residues" evidence="1">
    <location>
        <begin position="42"/>
        <end position="54"/>
    </location>
</feature>